<feature type="compositionally biased region" description="Polar residues" evidence="9">
    <location>
        <begin position="26"/>
        <end position="44"/>
    </location>
</feature>
<feature type="transmembrane region" description="Helical" evidence="10">
    <location>
        <begin position="84"/>
        <end position="103"/>
    </location>
</feature>
<dbReference type="EMBL" id="ML977317">
    <property type="protein sequence ID" value="KAF2118154.1"/>
    <property type="molecule type" value="Genomic_DNA"/>
</dbReference>
<feature type="transmembrane region" description="Helical" evidence="10">
    <location>
        <begin position="461"/>
        <end position="481"/>
    </location>
</feature>
<feature type="transmembrane region" description="Helical" evidence="10">
    <location>
        <begin position="296"/>
        <end position="319"/>
    </location>
</feature>
<reference evidence="11" key="1">
    <citation type="journal article" date="2020" name="Stud. Mycol.">
        <title>101 Dothideomycetes genomes: a test case for predicting lifestyles and emergence of pathogens.</title>
        <authorList>
            <person name="Haridas S."/>
            <person name="Albert R."/>
            <person name="Binder M."/>
            <person name="Bloem J."/>
            <person name="Labutti K."/>
            <person name="Salamov A."/>
            <person name="Andreopoulos B."/>
            <person name="Baker S."/>
            <person name="Barry K."/>
            <person name="Bills G."/>
            <person name="Bluhm B."/>
            <person name="Cannon C."/>
            <person name="Castanera R."/>
            <person name="Culley D."/>
            <person name="Daum C."/>
            <person name="Ezra D."/>
            <person name="Gonzalez J."/>
            <person name="Henrissat B."/>
            <person name="Kuo A."/>
            <person name="Liang C."/>
            <person name="Lipzen A."/>
            <person name="Lutzoni F."/>
            <person name="Magnuson J."/>
            <person name="Mondo S."/>
            <person name="Nolan M."/>
            <person name="Ohm R."/>
            <person name="Pangilinan J."/>
            <person name="Park H.-J."/>
            <person name="Ramirez L."/>
            <person name="Alfaro M."/>
            <person name="Sun H."/>
            <person name="Tritt A."/>
            <person name="Yoshinaga Y."/>
            <person name="Zwiers L.-H."/>
            <person name="Turgeon B."/>
            <person name="Goodwin S."/>
            <person name="Spatafora J."/>
            <person name="Crous P."/>
            <person name="Grigoriev I."/>
        </authorList>
    </citation>
    <scope>NUCLEOTIDE SEQUENCE</scope>
    <source>
        <strain evidence="11">CBS 627.86</strain>
    </source>
</reference>
<keyword evidence="12" id="KW-1185">Reference proteome</keyword>
<dbReference type="InterPro" id="IPR026030">
    <property type="entry name" value="Pur-cyt_permease_Fcy2/21/22"/>
</dbReference>
<feature type="transmembrane region" description="Helical" evidence="10">
    <location>
        <begin position="163"/>
        <end position="183"/>
    </location>
</feature>
<evidence type="ECO:0000256" key="4">
    <source>
        <dbReference type="ARBA" id="ARBA00022553"/>
    </source>
</evidence>
<keyword evidence="5 10" id="KW-0812">Transmembrane</keyword>
<dbReference type="Gene3D" id="1.10.4160.10">
    <property type="entry name" value="Hydantoin permease"/>
    <property type="match status" value="1"/>
</dbReference>
<dbReference type="GO" id="GO:0015851">
    <property type="term" value="P:nucleobase transport"/>
    <property type="evidence" value="ECO:0007669"/>
    <property type="project" value="UniProtKB-ARBA"/>
</dbReference>
<evidence type="ECO:0000256" key="8">
    <source>
        <dbReference type="PIRNR" id="PIRNR002744"/>
    </source>
</evidence>
<evidence type="ECO:0000256" key="3">
    <source>
        <dbReference type="ARBA" id="ARBA00022448"/>
    </source>
</evidence>
<evidence type="ECO:0008006" key="13">
    <source>
        <dbReference type="Google" id="ProtNLM"/>
    </source>
</evidence>
<accession>A0A6A5ZGB8</accession>
<feature type="region of interest" description="Disordered" evidence="9">
    <location>
        <begin position="1"/>
        <end position="44"/>
    </location>
</feature>
<feature type="transmembrane region" description="Helical" evidence="10">
    <location>
        <begin position="331"/>
        <end position="347"/>
    </location>
</feature>
<evidence type="ECO:0000256" key="2">
    <source>
        <dbReference type="ARBA" id="ARBA00008974"/>
    </source>
</evidence>
<dbReference type="Pfam" id="PF02133">
    <property type="entry name" value="Transp_cyt_pur"/>
    <property type="match status" value="1"/>
</dbReference>
<dbReference type="FunFam" id="1.10.4160.10:FF:000002">
    <property type="entry name" value="Purine-cytosine permease fcyB"/>
    <property type="match status" value="1"/>
</dbReference>
<comment type="subcellular location">
    <subcellularLocation>
        <location evidence="1">Membrane</location>
        <topology evidence="1">Multi-pass membrane protein</topology>
    </subcellularLocation>
</comment>
<organism evidence="11 12">
    <name type="scientific">Lophiotrema nucula</name>
    <dbReference type="NCBI Taxonomy" id="690887"/>
    <lineage>
        <taxon>Eukaryota</taxon>
        <taxon>Fungi</taxon>
        <taxon>Dikarya</taxon>
        <taxon>Ascomycota</taxon>
        <taxon>Pezizomycotina</taxon>
        <taxon>Dothideomycetes</taxon>
        <taxon>Pleosporomycetidae</taxon>
        <taxon>Pleosporales</taxon>
        <taxon>Lophiotremataceae</taxon>
        <taxon>Lophiotrema</taxon>
    </lineage>
</organism>
<dbReference type="InterPro" id="IPR001248">
    <property type="entry name" value="Pur-cyt_permease"/>
</dbReference>
<evidence type="ECO:0000256" key="9">
    <source>
        <dbReference type="SAM" id="MobiDB-lite"/>
    </source>
</evidence>
<evidence type="ECO:0000256" key="5">
    <source>
        <dbReference type="ARBA" id="ARBA00022692"/>
    </source>
</evidence>
<evidence type="ECO:0000256" key="7">
    <source>
        <dbReference type="ARBA" id="ARBA00023136"/>
    </source>
</evidence>
<gene>
    <name evidence="11" type="ORF">BDV96DRAFT_684826</name>
</gene>
<feature type="transmembrane region" description="Helical" evidence="10">
    <location>
        <begin position="231"/>
        <end position="253"/>
    </location>
</feature>
<sequence length="526" mass="57341">MAKDEELRPQPQSSSSNMDVEKQAAIQLSETASPVPTATSSQKPTRLLTRLQEWNTRIESLSGFEARGITRVLPDERQQPSGAAYLQMVLLWFSANITVNNLVVGLYGPLLFQLGFLDSSLCAVFGVALGAASTAYMSTWGAVSGCRTLVVVRYFMGYWPSKLCVLLNIVLMEGYCTITAIIGGQILSAVSGGSMTIAVGIVLVSLVVMFIAVVGLKVFHIYERYAWLPQLLVLSVLIGSAGPFFTTSVASIGSTSQIAANRLSCFSLCFYAPNSWGASSSDYYVYYPEKTSKWKAFALTWTGLTMSFCFVYMLGIGIASGIATRPVWEEAYGISIGALLTVSYGPVGRFGDFCAVILALGLIANSVPGTYSAALDCQMMGRSWKIVPRWVWTIALVIVQLVCALAGRDKVFVVFQNFLALMGYWLTIMICIVAEEHVLFQMTRGIQLDWVAWEEKRKLPVGLAAFVSFLLGWMGAILGMYQVWYVGPIAKLVADMGADVGLWVGCGFALVAFPPLRFLELKVIGR</sequence>
<name>A0A6A5ZGB8_9PLEO</name>
<dbReference type="AlphaFoldDB" id="A0A6A5ZGB8"/>
<keyword evidence="6 10" id="KW-1133">Transmembrane helix</keyword>
<evidence type="ECO:0000313" key="11">
    <source>
        <dbReference type="EMBL" id="KAF2118154.1"/>
    </source>
</evidence>
<keyword evidence="7 8" id="KW-0472">Membrane</keyword>
<feature type="transmembrane region" description="Helical" evidence="10">
    <location>
        <begin position="353"/>
        <end position="374"/>
    </location>
</feature>
<dbReference type="Proteomes" id="UP000799770">
    <property type="component" value="Unassembled WGS sequence"/>
</dbReference>
<dbReference type="GO" id="GO:0005886">
    <property type="term" value="C:plasma membrane"/>
    <property type="evidence" value="ECO:0007669"/>
    <property type="project" value="TreeGrafter"/>
</dbReference>
<protein>
    <recommendedName>
        <fullName evidence="13">Permease for cytosine/purines, uracil, thiamine, allantoin-domain-containing protein</fullName>
    </recommendedName>
</protein>
<evidence type="ECO:0000256" key="1">
    <source>
        <dbReference type="ARBA" id="ARBA00004141"/>
    </source>
</evidence>
<dbReference type="PANTHER" id="PTHR31806:SF16">
    <property type="entry name" value="PURINE-CYTOSINE TRANSPORTER (EUROFUNG)"/>
    <property type="match status" value="1"/>
</dbReference>
<evidence type="ECO:0000313" key="12">
    <source>
        <dbReference type="Proteomes" id="UP000799770"/>
    </source>
</evidence>
<keyword evidence="4" id="KW-0597">Phosphoprotein</keyword>
<keyword evidence="3 8" id="KW-0813">Transport</keyword>
<dbReference type="PIRSF" id="PIRSF002744">
    <property type="entry name" value="Pur-cyt_permease"/>
    <property type="match status" value="1"/>
</dbReference>
<proteinExistence type="inferred from homology"/>
<evidence type="ECO:0000256" key="6">
    <source>
        <dbReference type="ARBA" id="ARBA00022989"/>
    </source>
</evidence>
<feature type="transmembrane region" description="Helical" evidence="10">
    <location>
        <begin position="195"/>
        <end position="219"/>
    </location>
</feature>
<feature type="transmembrane region" description="Helical" evidence="10">
    <location>
        <begin position="419"/>
        <end position="440"/>
    </location>
</feature>
<feature type="transmembrane region" description="Helical" evidence="10">
    <location>
        <begin position="501"/>
        <end position="519"/>
    </location>
</feature>
<dbReference type="GO" id="GO:0000329">
    <property type="term" value="C:fungal-type vacuole membrane"/>
    <property type="evidence" value="ECO:0007669"/>
    <property type="project" value="TreeGrafter"/>
</dbReference>
<comment type="similarity">
    <text evidence="2 8">Belongs to the purine-cytosine permease (2.A.39) family.</text>
</comment>
<evidence type="ECO:0000256" key="10">
    <source>
        <dbReference type="SAM" id="Phobius"/>
    </source>
</evidence>
<feature type="transmembrane region" description="Helical" evidence="10">
    <location>
        <begin position="386"/>
        <end position="407"/>
    </location>
</feature>
<dbReference type="GO" id="GO:0022857">
    <property type="term" value="F:transmembrane transporter activity"/>
    <property type="evidence" value="ECO:0007669"/>
    <property type="project" value="InterPro"/>
</dbReference>
<dbReference type="PANTHER" id="PTHR31806">
    <property type="entry name" value="PURINE-CYTOSINE PERMEASE FCY2-RELATED"/>
    <property type="match status" value="1"/>
</dbReference>
<dbReference type="OrthoDB" id="5428495at2759"/>